<proteinExistence type="predicted"/>
<dbReference type="SUPFAM" id="SSF89550">
    <property type="entry name" value="PHP domain-like"/>
    <property type="match status" value="1"/>
</dbReference>
<name>X1TEI0_9ZZZZ</name>
<dbReference type="EMBL" id="BARW01024241">
    <property type="protein sequence ID" value="GAI89776.1"/>
    <property type="molecule type" value="Genomic_DNA"/>
</dbReference>
<comment type="caution">
    <text evidence="1">The sequence shown here is derived from an EMBL/GenBank/DDBJ whole genome shotgun (WGS) entry which is preliminary data.</text>
</comment>
<dbReference type="Pfam" id="PF12228">
    <property type="entry name" value="DUF3604"/>
    <property type="match status" value="1"/>
</dbReference>
<dbReference type="InterPro" id="IPR022028">
    <property type="entry name" value="DUF3604"/>
</dbReference>
<accession>X1TEI0</accession>
<dbReference type="AlphaFoldDB" id="X1TEI0"/>
<sequence>VYKRGTNFFLRPPQTPKSFRTITVVDRTHTLMAKSNPAINPHTWKLPFNLYWGDPHIMNGAFWATPALKPPDHYRYARDTVGLDFAVVTDICREPPYFDADTKISFEEWERAKKAAREFYQPDSFVTFAAYEYNEQWHGGHRNVYYANEEEAELFSWDDPGYNTPEKLWRALKGKKAMTIPHHPVTLRIGQNWEHHDPQFQRLVEIYSGWGCSEGVGCQRPFTIPSDYGRRSVQAALARGYRLGFVAGSDTHSGEVGGPAKTAV</sequence>
<evidence type="ECO:0000313" key="1">
    <source>
        <dbReference type="EMBL" id="GAI89776.1"/>
    </source>
</evidence>
<evidence type="ECO:0008006" key="2">
    <source>
        <dbReference type="Google" id="ProtNLM"/>
    </source>
</evidence>
<feature type="non-terminal residue" evidence="1">
    <location>
        <position position="1"/>
    </location>
</feature>
<dbReference type="Gene3D" id="3.20.20.140">
    <property type="entry name" value="Metal-dependent hydrolases"/>
    <property type="match status" value="1"/>
</dbReference>
<protein>
    <recommendedName>
        <fullName evidence="2">DUF3604 domain-containing protein</fullName>
    </recommendedName>
</protein>
<reference evidence="1" key="1">
    <citation type="journal article" date="2014" name="Front. Microbiol.">
        <title>High frequency of phylogenetically diverse reductive dehalogenase-homologous genes in deep subseafloor sedimentary metagenomes.</title>
        <authorList>
            <person name="Kawai M."/>
            <person name="Futagami T."/>
            <person name="Toyoda A."/>
            <person name="Takaki Y."/>
            <person name="Nishi S."/>
            <person name="Hori S."/>
            <person name="Arai W."/>
            <person name="Tsubouchi T."/>
            <person name="Morono Y."/>
            <person name="Uchiyama I."/>
            <person name="Ito T."/>
            <person name="Fujiyama A."/>
            <person name="Inagaki F."/>
            <person name="Takami H."/>
        </authorList>
    </citation>
    <scope>NUCLEOTIDE SEQUENCE</scope>
    <source>
        <strain evidence="1">Expedition CK06-06</strain>
    </source>
</reference>
<gene>
    <name evidence="1" type="ORF">S12H4_40004</name>
</gene>
<dbReference type="InterPro" id="IPR016195">
    <property type="entry name" value="Pol/histidinol_Pase-like"/>
</dbReference>
<organism evidence="1">
    <name type="scientific">marine sediment metagenome</name>
    <dbReference type="NCBI Taxonomy" id="412755"/>
    <lineage>
        <taxon>unclassified sequences</taxon>
        <taxon>metagenomes</taxon>
        <taxon>ecological metagenomes</taxon>
    </lineage>
</organism>
<feature type="non-terminal residue" evidence="1">
    <location>
        <position position="264"/>
    </location>
</feature>